<dbReference type="Pfam" id="PF22575">
    <property type="entry name" value="Vir1p"/>
    <property type="match status" value="3"/>
</dbReference>
<dbReference type="STRING" id="4955.A0A1G4MKJ6"/>
<organism evidence="2 3">
    <name type="scientific">Lachancea fermentati</name>
    <name type="common">Zygosaccharomyces fermentati</name>
    <dbReference type="NCBI Taxonomy" id="4955"/>
    <lineage>
        <taxon>Eukaryota</taxon>
        <taxon>Fungi</taxon>
        <taxon>Dikarya</taxon>
        <taxon>Ascomycota</taxon>
        <taxon>Saccharomycotina</taxon>
        <taxon>Saccharomycetes</taxon>
        <taxon>Saccharomycetales</taxon>
        <taxon>Saccharomycetaceae</taxon>
        <taxon>Lachancea</taxon>
    </lineage>
</organism>
<accession>A0A1G4MKJ6</accession>
<name>A0A1G4MKJ6_LACFM</name>
<proteinExistence type="predicted"/>
<protein>
    <submittedName>
        <fullName evidence="2">LAFE_0H12552g1_1</fullName>
    </submittedName>
</protein>
<evidence type="ECO:0000313" key="2">
    <source>
        <dbReference type="EMBL" id="SCW04394.1"/>
    </source>
</evidence>
<evidence type="ECO:0000256" key="1">
    <source>
        <dbReference type="SAM" id="MobiDB-lite"/>
    </source>
</evidence>
<dbReference type="EMBL" id="LT598491">
    <property type="protein sequence ID" value="SCW04394.1"/>
    <property type="molecule type" value="Genomic_DNA"/>
</dbReference>
<dbReference type="InterPro" id="IPR054776">
    <property type="entry name" value="VIR1_yeast"/>
</dbReference>
<dbReference type="AlphaFoldDB" id="A0A1G4MKJ6"/>
<dbReference type="OMA" id="NYILGGH"/>
<keyword evidence="3" id="KW-1185">Reference proteome</keyword>
<gene>
    <name evidence="2" type="ORF">LAFE_0H12552G</name>
</gene>
<dbReference type="GO" id="GO:0051321">
    <property type="term" value="P:meiotic cell cycle"/>
    <property type="evidence" value="ECO:0007669"/>
    <property type="project" value="InterPro"/>
</dbReference>
<sequence length="824" mass="89553">MSPSRRTKGHLAASAPVALLQVTFDRRISAVMDMVAIMDAETVLSSSSPDAEQPQPDADGILSDAGVQVSDSDHDGDLNAQIAHSVRRAALALHAGTDGDGAVAVTVAFGLLNVLPHFGPDLQVDVAECDALTPVLAAVARGGAHVDLLALLFAYCAVRPALATLADAFVAAVDADVQLTRMLRDVCVDAGNGSQAGSKAGFYTAIARLEQFGAVDAAVLAFLDLDLGPTLLHVWIPAWMHARNSALACTPSEALLDALIARRSGDLGEWRELAKSTAAPAQFFMYKASQRALQHSHQMPIAFYELATTFITSYVGHDSVRTGHDRLAFNLTVLMELLDHRDLNLLCEPHLVLLLHVSLQNIVRCCLEGHARTLHTKLRTLGSILSLPALLNMLQYLICKFILSVGNTTLCARRKAAIRTATRADNCDDVAGDSDNWFKLRTKYELPACFDEILPSNAPVPRSLFGYAESSVESEPQANNATAILQLLLESLGMLLRINRATLDLYKENKVGALDIQGLQSDLRVGIHQRAVRAHLDLYYISNFAVLVLSEQLRDPNGLSLLLGHSAAALQSRLMLRNALKCFESLMCTHCDIALYNLVRFATEVSVLDLLLQRQCITVFVHLFFHARTSQIRDLCMANELTYRALRDYVEIWNDGGAHYTGFFEQLFGTSQPAVTTRRMALRDLLPDDLLHNTKMLTAAAPVAPRDPTPTRAAVVAKGSKSRYNAHATSFVPASKAFSRNFLDQGTSFTQLRPTATAQHDLLVPHTSLSSSTWDSSCFSDSSVPTTSSAGVVSTGKNYILGGHNRATNNSRAQSVHVDVFENR</sequence>
<evidence type="ECO:0000313" key="3">
    <source>
        <dbReference type="Proteomes" id="UP000190831"/>
    </source>
</evidence>
<dbReference type="OrthoDB" id="4069217at2759"/>
<reference evidence="2 3" key="1">
    <citation type="submission" date="2016-03" db="EMBL/GenBank/DDBJ databases">
        <authorList>
            <person name="Devillers H."/>
        </authorList>
    </citation>
    <scope>NUCLEOTIDE SEQUENCE [LARGE SCALE GENOMIC DNA]</scope>
    <source>
        <strain evidence="2">CBS 6772</strain>
    </source>
</reference>
<dbReference type="GO" id="GO:0045944">
    <property type="term" value="P:positive regulation of transcription by RNA polymerase II"/>
    <property type="evidence" value="ECO:0007669"/>
    <property type="project" value="InterPro"/>
</dbReference>
<dbReference type="Proteomes" id="UP000190831">
    <property type="component" value="Chromosome H"/>
</dbReference>
<feature type="region of interest" description="Disordered" evidence="1">
    <location>
        <begin position="45"/>
        <end position="66"/>
    </location>
</feature>